<dbReference type="RefSeq" id="WP_218094681.1">
    <property type="nucleotide sequence ID" value="NZ_CAJVAS010000031.1"/>
</dbReference>
<evidence type="ECO:0000256" key="2">
    <source>
        <dbReference type="ARBA" id="ARBA00022679"/>
    </source>
</evidence>
<accession>A0A916K594</accession>
<feature type="domain" description="Methyltransferase" evidence="3">
    <location>
        <begin position="40"/>
        <end position="131"/>
    </location>
</feature>
<evidence type="ECO:0000313" key="4">
    <source>
        <dbReference type="EMBL" id="CAG7645517.1"/>
    </source>
</evidence>
<dbReference type="InterPro" id="IPR041698">
    <property type="entry name" value="Methyltransf_25"/>
</dbReference>
<reference evidence="4" key="1">
    <citation type="submission" date="2021-06" db="EMBL/GenBank/DDBJ databases">
        <authorList>
            <person name="Criscuolo A."/>
        </authorList>
    </citation>
    <scope>NUCLEOTIDE SEQUENCE</scope>
    <source>
        <strain evidence="4">CIP111600</strain>
    </source>
</reference>
<evidence type="ECO:0000256" key="1">
    <source>
        <dbReference type="ARBA" id="ARBA00022603"/>
    </source>
</evidence>
<dbReference type="Pfam" id="PF13649">
    <property type="entry name" value="Methyltransf_25"/>
    <property type="match status" value="1"/>
</dbReference>
<keyword evidence="5" id="KW-1185">Reference proteome</keyword>
<evidence type="ECO:0000259" key="3">
    <source>
        <dbReference type="Pfam" id="PF13649"/>
    </source>
</evidence>
<gene>
    <name evidence="4" type="ORF">PAESOLCIP111_04968</name>
</gene>
<dbReference type="CDD" id="cd02440">
    <property type="entry name" value="AdoMet_MTases"/>
    <property type="match status" value="1"/>
</dbReference>
<evidence type="ECO:0000313" key="5">
    <source>
        <dbReference type="Proteomes" id="UP000693672"/>
    </source>
</evidence>
<keyword evidence="2" id="KW-0808">Transferase</keyword>
<protein>
    <recommendedName>
        <fullName evidence="3">Methyltransferase domain-containing protein</fullName>
    </recommendedName>
</protein>
<proteinExistence type="predicted"/>
<dbReference type="GO" id="GO:0032259">
    <property type="term" value="P:methylation"/>
    <property type="evidence" value="ECO:0007669"/>
    <property type="project" value="UniProtKB-KW"/>
</dbReference>
<dbReference type="GO" id="GO:0008168">
    <property type="term" value="F:methyltransferase activity"/>
    <property type="evidence" value="ECO:0007669"/>
    <property type="project" value="UniProtKB-KW"/>
</dbReference>
<organism evidence="4 5">
    <name type="scientific">Paenibacillus solanacearum</name>
    <dbReference type="NCBI Taxonomy" id="2048548"/>
    <lineage>
        <taxon>Bacteria</taxon>
        <taxon>Bacillati</taxon>
        <taxon>Bacillota</taxon>
        <taxon>Bacilli</taxon>
        <taxon>Bacillales</taxon>
        <taxon>Paenibacillaceae</taxon>
        <taxon>Paenibacillus</taxon>
    </lineage>
</organism>
<dbReference type="PANTHER" id="PTHR43861">
    <property type="entry name" value="TRANS-ACONITATE 2-METHYLTRANSFERASE-RELATED"/>
    <property type="match status" value="1"/>
</dbReference>
<dbReference type="AlphaFoldDB" id="A0A916K594"/>
<sequence length="207" mass="23732">MEERQFWDDIYRNIHARQVQYDHWLEPFLAELSPSKATPVIDLGCGAGNDTLYLTERGFSVIACDLSPEALKRVNEIAPEADTRLVDLLKPLPFARSSAYAVIADLSLHYFAWSDTEAIVSEIRGVLKPGGMLLCRVNSTKDVEYGAGRGAMLEPNYYEWKGKRKRFFDRPALELLFRDWDIAFVDEQTMNRYDKPKVVWTLAAHNI</sequence>
<comment type="caution">
    <text evidence="4">The sequence shown here is derived from an EMBL/GenBank/DDBJ whole genome shotgun (WGS) entry which is preliminary data.</text>
</comment>
<keyword evidence="1" id="KW-0489">Methyltransferase</keyword>
<dbReference type="EMBL" id="CAJVAS010000031">
    <property type="protein sequence ID" value="CAG7645517.1"/>
    <property type="molecule type" value="Genomic_DNA"/>
</dbReference>
<dbReference type="PANTHER" id="PTHR43861:SF1">
    <property type="entry name" value="TRANS-ACONITATE 2-METHYLTRANSFERASE"/>
    <property type="match status" value="1"/>
</dbReference>
<dbReference type="Proteomes" id="UP000693672">
    <property type="component" value="Unassembled WGS sequence"/>
</dbReference>
<name>A0A916K594_9BACL</name>